<dbReference type="GO" id="GO:0030674">
    <property type="term" value="F:protein-macromolecule adaptor activity"/>
    <property type="evidence" value="ECO:0007669"/>
    <property type="project" value="TreeGrafter"/>
</dbReference>
<dbReference type="GO" id="GO:0007032">
    <property type="term" value="P:endosome organization"/>
    <property type="evidence" value="ECO:0007669"/>
    <property type="project" value="TreeGrafter"/>
</dbReference>
<dbReference type="EMBL" id="ATMH01008917">
    <property type="protein sequence ID" value="EPY20611.1"/>
    <property type="molecule type" value="Genomic_DNA"/>
</dbReference>
<dbReference type="Proteomes" id="UP000015354">
    <property type="component" value="Unassembled WGS sequence"/>
</dbReference>
<keyword evidence="6" id="KW-1185">Reference proteome</keyword>
<dbReference type="PANTHER" id="PTHR23323:SF26">
    <property type="entry name" value="VACUOLAR PROTEIN SORTING-ASSOCIATED PROTEIN 18 HOMOLOG"/>
    <property type="match status" value="1"/>
</dbReference>
<dbReference type="GO" id="GO:0008270">
    <property type="term" value="F:zinc ion binding"/>
    <property type="evidence" value="ECO:0007669"/>
    <property type="project" value="UniProtKB-KW"/>
</dbReference>
<accession>S9V177</accession>
<dbReference type="InterPro" id="IPR007810">
    <property type="entry name" value="Pep3/Vps18_beta-prop"/>
</dbReference>
<dbReference type="OrthoDB" id="1845386at2759"/>
<feature type="domain" description="Pep3/Vps18 beta-propeller" evidence="4">
    <location>
        <begin position="70"/>
        <end position="274"/>
    </location>
</feature>
<name>S9V177_9TRYP</name>
<sequence>MPLPEYVPALDDPVQPHFELVSTLQPFADSDVVQAADAQGGVVAVLSKRGRLTVSVDDAEETPLAGSLPNPHGVFVHPSGRHVLVTATDGDVHYFSTRGKRTTGNVSLKTAGAHFSSTPVGNAVCWLPHASAPGDEETLAALVGTCSNGYLLEIQLTVAPANKFKASARLLTQLSLPRAQTPIRSVCAERVGEQHVLLASTATQLFRWWAPCASVGAVRDMLLHAGRVGSSSVKEVDGDADADAGQLRVYRPQPGQAPQSYAWASAAGVVHGLFWRGVGAEEMEEDEKALLMPAAPDDDTVWTNEQLLCFAAAGVASGDEGTTAPAPPCVPPSRWRSRPSTWCCSIRSGAWCCTTRTGLSWRTSGESHADGDRTRQQLEERISFDPFGGPQRRAPQLVGVLRDATTHKVYVVDREQVWELQIFHEYHQQCRVFLERAINESEPLLLRKRFYDAASHVALRHPPSQRHLCEYLKGMFFLKIGAVRKAVAVLATCDHCERVLEALPSGTVRGLYLRKRYDYLLSRRTDEKQDSVALACLVTWVVDAALREKRGAGDADRVAVGETQLQEFLLQSTEQCPSLWKQACFFEFLYKLLREQGYAGAAFQLAQRLAYHRHVVRQLVAEGAYAAAVDVLAKQCHSQPELADLWYEAVPALHPQLPIATTTGILRAMVHDLHAGRPAMLDAELLLPTLLKYTVAQNEVEGNSEHQAVVLLEQFIFRFQCASTAVHNYFVLLLAELGDHERLVDVLTVSLFYDVGYAFRVCLAHKCTEATIVLYRRQHLYEEAVHALLAAHDTDETAMWMAISEAEELLRGLSDRVDADRLRALWLMVVDYALACGTDQMALQVVSHSNQVLRVEDVLSCIDDDVAVSDFKDYIGNTLDAYTHTTSGLYAKQEEIYQTAERMKEELQQLRHQFGYVASSQCCPLCQRNLRFSAQPYLMYPSCKHMVHEACALRRLRQIGNVEVFLSDNGAPPHLLEGVQSLEDLAQLDCVVCGEAAIVELSIPLCEEDAASWEV</sequence>
<keyword evidence="3" id="KW-0862">Zinc</keyword>
<keyword evidence="2" id="KW-0863">Zinc-finger</keyword>
<dbReference type="GO" id="GO:0048284">
    <property type="term" value="P:organelle fusion"/>
    <property type="evidence" value="ECO:0007669"/>
    <property type="project" value="TreeGrafter"/>
</dbReference>
<keyword evidence="1" id="KW-0479">Metal-binding</keyword>
<gene>
    <name evidence="5" type="ORF">STCU_08917</name>
</gene>
<protein>
    <recommendedName>
        <fullName evidence="4">Pep3/Vps18 beta-propeller domain-containing protein</fullName>
    </recommendedName>
</protein>
<evidence type="ECO:0000313" key="6">
    <source>
        <dbReference type="Proteomes" id="UP000015354"/>
    </source>
</evidence>
<reference evidence="5 6" key="1">
    <citation type="journal article" date="2013" name="PLoS ONE">
        <title>Predicting the Proteins of Angomonas deanei, Strigomonas culicis and Their Respective Endosymbionts Reveals New Aspects of the Trypanosomatidae Family.</title>
        <authorList>
            <person name="Motta M.C."/>
            <person name="Martins A.C."/>
            <person name="de Souza S.S."/>
            <person name="Catta-Preta C.M."/>
            <person name="Silva R."/>
            <person name="Klein C.C."/>
            <person name="de Almeida L.G."/>
            <person name="de Lima Cunha O."/>
            <person name="Ciapina L.P."/>
            <person name="Brocchi M."/>
            <person name="Colabardini A.C."/>
            <person name="de Araujo Lima B."/>
            <person name="Machado C.R."/>
            <person name="de Almeida Soares C.M."/>
            <person name="Probst C.M."/>
            <person name="de Menezes C.B."/>
            <person name="Thompson C.E."/>
            <person name="Bartholomeu D.C."/>
            <person name="Gradia D.F."/>
            <person name="Pavoni D.P."/>
            <person name="Grisard E.C."/>
            <person name="Fantinatti-Garboggini F."/>
            <person name="Marchini F.K."/>
            <person name="Rodrigues-Luiz G.F."/>
            <person name="Wagner G."/>
            <person name="Goldman G.H."/>
            <person name="Fietto J.L."/>
            <person name="Elias M.C."/>
            <person name="Goldman M.H."/>
            <person name="Sagot M.F."/>
            <person name="Pereira M."/>
            <person name="Stoco P.H."/>
            <person name="de Mendonca-Neto R.P."/>
            <person name="Teixeira S.M."/>
            <person name="Maciel T.E."/>
            <person name="de Oliveira Mendes T.A."/>
            <person name="Urmenyi T.P."/>
            <person name="de Souza W."/>
            <person name="Schenkman S."/>
            <person name="de Vasconcelos A.T."/>
        </authorList>
    </citation>
    <scope>NUCLEOTIDE SEQUENCE [LARGE SCALE GENOMIC DNA]</scope>
</reference>
<evidence type="ECO:0000313" key="5">
    <source>
        <dbReference type="EMBL" id="EPY20611.1"/>
    </source>
</evidence>
<evidence type="ECO:0000256" key="3">
    <source>
        <dbReference type="ARBA" id="ARBA00022833"/>
    </source>
</evidence>
<evidence type="ECO:0000256" key="1">
    <source>
        <dbReference type="ARBA" id="ARBA00022723"/>
    </source>
</evidence>
<proteinExistence type="predicted"/>
<dbReference type="GO" id="GO:0005768">
    <property type="term" value="C:endosome"/>
    <property type="evidence" value="ECO:0007669"/>
    <property type="project" value="TreeGrafter"/>
</dbReference>
<evidence type="ECO:0000259" key="4">
    <source>
        <dbReference type="Pfam" id="PF05131"/>
    </source>
</evidence>
<dbReference type="SUPFAM" id="SSF75011">
    <property type="entry name" value="3-carboxy-cis,cis-mucoante lactonizing enzyme"/>
    <property type="match status" value="1"/>
</dbReference>
<evidence type="ECO:0000256" key="2">
    <source>
        <dbReference type="ARBA" id="ARBA00022771"/>
    </source>
</evidence>
<dbReference type="Pfam" id="PF05131">
    <property type="entry name" value="Pep3_Vps18"/>
    <property type="match status" value="1"/>
</dbReference>
<dbReference type="GO" id="GO:0030897">
    <property type="term" value="C:HOPS complex"/>
    <property type="evidence" value="ECO:0007669"/>
    <property type="project" value="TreeGrafter"/>
</dbReference>
<dbReference type="GO" id="GO:0006904">
    <property type="term" value="P:vesicle docking involved in exocytosis"/>
    <property type="evidence" value="ECO:0007669"/>
    <property type="project" value="TreeGrafter"/>
</dbReference>
<organism evidence="5 6">
    <name type="scientific">Strigomonas culicis</name>
    <dbReference type="NCBI Taxonomy" id="28005"/>
    <lineage>
        <taxon>Eukaryota</taxon>
        <taxon>Discoba</taxon>
        <taxon>Euglenozoa</taxon>
        <taxon>Kinetoplastea</taxon>
        <taxon>Metakinetoplastina</taxon>
        <taxon>Trypanosomatida</taxon>
        <taxon>Trypanosomatidae</taxon>
        <taxon>Strigomonadinae</taxon>
        <taxon>Strigomonas</taxon>
    </lineage>
</organism>
<dbReference type="GO" id="GO:0007033">
    <property type="term" value="P:vacuole organization"/>
    <property type="evidence" value="ECO:0007669"/>
    <property type="project" value="TreeGrafter"/>
</dbReference>
<dbReference type="AlphaFoldDB" id="S9V177"/>
<comment type="caution">
    <text evidence="5">The sequence shown here is derived from an EMBL/GenBank/DDBJ whole genome shotgun (WGS) entry which is preliminary data.</text>
</comment>
<dbReference type="PANTHER" id="PTHR23323">
    <property type="entry name" value="VACUOLAR PROTEIN SORTING-ASSOCIATED PROTEIN"/>
    <property type="match status" value="1"/>
</dbReference>